<evidence type="ECO:0000313" key="2">
    <source>
        <dbReference type="Proteomes" id="UP000223913"/>
    </source>
</evidence>
<dbReference type="EMBL" id="PDUD01000029">
    <property type="protein sequence ID" value="PHN03815.1"/>
    <property type="molecule type" value="Genomic_DNA"/>
</dbReference>
<organism evidence="1 2">
    <name type="scientific">Flavilitoribacter nigricans (strain ATCC 23147 / DSM 23189 / NBRC 102662 / NCIMB 1420 / SS-2)</name>
    <name type="common">Lewinella nigricans</name>
    <dbReference type="NCBI Taxonomy" id="1122177"/>
    <lineage>
        <taxon>Bacteria</taxon>
        <taxon>Pseudomonadati</taxon>
        <taxon>Bacteroidota</taxon>
        <taxon>Saprospiria</taxon>
        <taxon>Saprospirales</taxon>
        <taxon>Lewinellaceae</taxon>
        <taxon>Flavilitoribacter</taxon>
    </lineage>
</organism>
<name>A0A2D0N5N7_FLAN2</name>
<reference evidence="1 2" key="1">
    <citation type="submission" date="2017-10" db="EMBL/GenBank/DDBJ databases">
        <title>The draft genome sequence of Lewinella nigricans NBRC 102662.</title>
        <authorList>
            <person name="Wang K."/>
        </authorList>
    </citation>
    <scope>NUCLEOTIDE SEQUENCE [LARGE SCALE GENOMIC DNA]</scope>
    <source>
        <strain evidence="1 2">NBRC 102662</strain>
    </source>
</reference>
<comment type="caution">
    <text evidence="1">The sequence shown here is derived from an EMBL/GenBank/DDBJ whole genome shotgun (WGS) entry which is preliminary data.</text>
</comment>
<proteinExistence type="predicted"/>
<sequence>MKNFQLGDEAYNELLNLLNNQHFTEKPGMQSDMEFLSDDWWLRDTAVIENIVRREGMWEIQLVFAHFQEPYKLIKRVISRHPSKDRAILNAVYMRRLAAKDQRGTLKVNIDDFGLCSS</sequence>
<dbReference type="RefSeq" id="WP_099152847.1">
    <property type="nucleotide sequence ID" value="NZ_PDUD01000029.1"/>
</dbReference>
<accession>A0A2D0N5N7</accession>
<gene>
    <name evidence="1" type="ORF">CRP01_25025</name>
</gene>
<keyword evidence="2" id="KW-1185">Reference proteome</keyword>
<evidence type="ECO:0000313" key="1">
    <source>
        <dbReference type="EMBL" id="PHN03815.1"/>
    </source>
</evidence>
<protein>
    <submittedName>
        <fullName evidence="1">Uncharacterized protein</fullName>
    </submittedName>
</protein>
<dbReference type="AlphaFoldDB" id="A0A2D0N5N7"/>
<dbReference type="OrthoDB" id="838411at2"/>
<dbReference type="Proteomes" id="UP000223913">
    <property type="component" value="Unassembled WGS sequence"/>
</dbReference>